<dbReference type="EMBL" id="CM042011">
    <property type="protein sequence ID" value="KAI3764257.1"/>
    <property type="molecule type" value="Genomic_DNA"/>
</dbReference>
<name>A0ACB9EZJ7_CICIN</name>
<keyword evidence="2" id="KW-1185">Reference proteome</keyword>
<evidence type="ECO:0000313" key="1">
    <source>
        <dbReference type="EMBL" id="KAI3764257.1"/>
    </source>
</evidence>
<comment type="caution">
    <text evidence="1">The sequence shown here is derived from an EMBL/GenBank/DDBJ whole genome shotgun (WGS) entry which is preliminary data.</text>
</comment>
<proteinExistence type="predicted"/>
<dbReference type="Proteomes" id="UP001055811">
    <property type="component" value="Linkage Group LG03"/>
</dbReference>
<reference evidence="2" key="1">
    <citation type="journal article" date="2022" name="Mol. Ecol. Resour.">
        <title>The genomes of chicory, endive, great burdock and yacon provide insights into Asteraceae palaeo-polyploidization history and plant inulin production.</title>
        <authorList>
            <person name="Fan W."/>
            <person name="Wang S."/>
            <person name="Wang H."/>
            <person name="Wang A."/>
            <person name="Jiang F."/>
            <person name="Liu H."/>
            <person name="Zhao H."/>
            <person name="Xu D."/>
            <person name="Zhang Y."/>
        </authorList>
    </citation>
    <scope>NUCLEOTIDE SEQUENCE [LARGE SCALE GENOMIC DNA]</scope>
    <source>
        <strain evidence="2">cv. Punajuju</strain>
    </source>
</reference>
<sequence length="94" mass="9951">MAATNVQSGDVGLNSPNSQRGVSSSWSQIVRRGGGEPEVIAPVVVAMELIAKCIESSDFNPDMVTPSLRLSSQEGAHNLEQQSQMKGSASSTRY</sequence>
<organism evidence="1 2">
    <name type="scientific">Cichorium intybus</name>
    <name type="common">Chicory</name>
    <dbReference type="NCBI Taxonomy" id="13427"/>
    <lineage>
        <taxon>Eukaryota</taxon>
        <taxon>Viridiplantae</taxon>
        <taxon>Streptophyta</taxon>
        <taxon>Embryophyta</taxon>
        <taxon>Tracheophyta</taxon>
        <taxon>Spermatophyta</taxon>
        <taxon>Magnoliopsida</taxon>
        <taxon>eudicotyledons</taxon>
        <taxon>Gunneridae</taxon>
        <taxon>Pentapetalae</taxon>
        <taxon>asterids</taxon>
        <taxon>campanulids</taxon>
        <taxon>Asterales</taxon>
        <taxon>Asteraceae</taxon>
        <taxon>Cichorioideae</taxon>
        <taxon>Cichorieae</taxon>
        <taxon>Cichoriinae</taxon>
        <taxon>Cichorium</taxon>
    </lineage>
</organism>
<evidence type="ECO:0000313" key="2">
    <source>
        <dbReference type="Proteomes" id="UP001055811"/>
    </source>
</evidence>
<gene>
    <name evidence="1" type="ORF">L2E82_14263</name>
</gene>
<reference evidence="1 2" key="2">
    <citation type="journal article" date="2022" name="Mol. Ecol. Resour.">
        <title>The genomes of chicory, endive, great burdock and yacon provide insights into Asteraceae paleo-polyploidization history and plant inulin production.</title>
        <authorList>
            <person name="Fan W."/>
            <person name="Wang S."/>
            <person name="Wang H."/>
            <person name="Wang A."/>
            <person name="Jiang F."/>
            <person name="Liu H."/>
            <person name="Zhao H."/>
            <person name="Xu D."/>
            <person name="Zhang Y."/>
        </authorList>
    </citation>
    <scope>NUCLEOTIDE SEQUENCE [LARGE SCALE GENOMIC DNA]</scope>
    <source>
        <strain evidence="2">cv. Punajuju</strain>
        <tissue evidence="1">Leaves</tissue>
    </source>
</reference>
<protein>
    <submittedName>
        <fullName evidence="1">Uncharacterized protein</fullName>
    </submittedName>
</protein>
<accession>A0ACB9EZJ7</accession>